<dbReference type="Proteomes" id="UP000015102">
    <property type="component" value="Unassembled WGS sequence"/>
</dbReference>
<proteinExistence type="predicted"/>
<sequence>MKVFLNALLNEDDIMRKDEIDEFPYYIFTQNYFARTPILDF</sequence>
<reference evidence="2" key="1">
    <citation type="submission" date="2013-02" db="EMBL/GenBank/DDBJ databases">
        <authorList>
            <person name="Hughes D."/>
        </authorList>
    </citation>
    <scope>NUCLEOTIDE SEQUENCE</scope>
    <source>
        <strain>Durham</strain>
        <strain evidence="2">NC isolate 2 -- Noor lab</strain>
    </source>
</reference>
<dbReference type="AlphaFoldDB" id="T1GY03"/>
<dbReference type="HOGENOM" id="CLU_3280063_0_0_1"/>
<reference evidence="1" key="2">
    <citation type="submission" date="2015-06" db="UniProtKB">
        <authorList>
            <consortium name="EnsemblMetazoa"/>
        </authorList>
    </citation>
    <scope>IDENTIFICATION</scope>
</reference>
<dbReference type="EnsemblMetazoa" id="MESCA008718-RA">
    <property type="protein sequence ID" value="MESCA008718-PA"/>
    <property type="gene ID" value="MESCA008718"/>
</dbReference>
<name>T1GY03_MEGSC</name>
<evidence type="ECO:0000313" key="1">
    <source>
        <dbReference type="EnsemblMetazoa" id="MESCA008718-PA"/>
    </source>
</evidence>
<organism evidence="1 2">
    <name type="scientific">Megaselia scalaris</name>
    <name type="common">Humpbacked fly</name>
    <name type="synonym">Phora scalaris</name>
    <dbReference type="NCBI Taxonomy" id="36166"/>
    <lineage>
        <taxon>Eukaryota</taxon>
        <taxon>Metazoa</taxon>
        <taxon>Ecdysozoa</taxon>
        <taxon>Arthropoda</taxon>
        <taxon>Hexapoda</taxon>
        <taxon>Insecta</taxon>
        <taxon>Pterygota</taxon>
        <taxon>Neoptera</taxon>
        <taxon>Endopterygota</taxon>
        <taxon>Diptera</taxon>
        <taxon>Brachycera</taxon>
        <taxon>Muscomorpha</taxon>
        <taxon>Platypezoidea</taxon>
        <taxon>Phoridae</taxon>
        <taxon>Megaseliini</taxon>
        <taxon>Megaselia</taxon>
    </lineage>
</organism>
<keyword evidence="2" id="KW-1185">Reference proteome</keyword>
<protein>
    <submittedName>
        <fullName evidence="1">Uncharacterized protein</fullName>
    </submittedName>
</protein>
<dbReference type="EMBL" id="CAQQ02384108">
    <property type="status" value="NOT_ANNOTATED_CDS"/>
    <property type="molecule type" value="Genomic_DNA"/>
</dbReference>
<evidence type="ECO:0000313" key="2">
    <source>
        <dbReference type="Proteomes" id="UP000015102"/>
    </source>
</evidence>
<accession>T1GY03</accession>